<feature type="region of interest" description="Disordered" evidence="1">
    <location>
        <begin position="1"/>
        <end position="26"/>
    </location>
</feature>
<keyword evidence="3" id="KW-1185">Reference proteome</keyword>
<gene>
    <name evidence="2" type="ORF">QBC38DRAFT_208187</name>
</gene>
<dbReference type="Proteomes" id="UP001301958">
    <property type="component" value="Unassembled WGS sequence"/>
</dbReference>
<feature type="region of interest" description="Disordered" evidence="1">
    <location>
        <begin position="70"/>
        <end position="112"/>
    </location>
</feature>
<name>A0AAN7BQ32_9PEZI</name>
<reference evidence="2" key="1">
    <citation type="journal article" date="2023" name="Mol. Phylogenet. Evol.">
        <title>Genome-scale phylogeny and comparative genomics of the fungal order Sordariales.</title>
        <authorList>
            <person name="Hensen N."/>
            <person name="Bonometti L."/>
            <person name="Westerberg I."/>
            <person name="Brannstrom I.O."/>
            <person name="Guillou S."/>
            <person name="Cros-Aarteil S."/>
            <person name="Calhoun S."/>
            <person name="Haridas S."/>
            <person name="Kuo A."/>
            <person name="Mondo S."/>
            <person name="Pangilinan J."/>
            <person name="Riley R."/>
            <person name="LaButti K."/>
            <person name="Andreopoulos B."/>
            <person name="Lipzen A."/>
            <person name="Chen C."/>
            <person name="Yan M."/>
            <person name="Daum C."/>
            <person name="Ng V."/>
            <person name="Clum A."/>
            <person name="Steindorff A."/>
            <person name="Ohm R.A."/>
            <person name="Martin F."/>
            <person name="Silar P."/>
            <person name="Natvig D.O."/>
            <person name="Lalanne C."/>
            <person name="Gautier V."/>
            <person name="Ament-Velasquez S.L."/>
            <person name="Kruys A."/>
            <person name="Hutchinson M.I."/>
            <person name="Powell A.J."/>
            <person name="Barry K."/>
            <person name="Miller A.N."/>
            <person name="Grigoriev I.V."/>
            <person name="Debuchy R."/>
            <person name="Gladieux P."/>
            <person name="Hiltunen Thoren M."/>
            <person name="Johannesson H."/>
        </authorList>
    </citation>
    <scope>NUCLEOTIDE SEQUENCE</scope>
    <source>
        <strain evidence="2">CBS 990.96</strain>
    </source>
</reference>
<organism evidence="2 3">
    <name type="scientific">Podospora fimiseda</name>
    <dbReference type="NCBI Taxonomy" id="252190"/>
    <lineage>
        <taxon>Eukaryota</taxon>
        <taxon>Fungi</taxon>
        <taxon>Dikarya</taxon>
        <taxon>Ascomycota</taxon>
        <taxon>Pezizomycotina</taxon>
        <taxon>Sordariomycetes</taxon>
        <taxon>Sordariomycetidae</taxon>
        <taxon>Sordariales</taxon>
        <taxon>Podosporaceae</taxon>
        <taxon>Podospora</taxon>
    </lineage>
</organism>
<accession>A0AAN7BQ32</accession>
<reference evidence="2" key="2">
    <citation type="submission" date="2023-05" db="EMBL/GenBank/DDBJ databases">
        <authorList>
            <consortium name="Lawrence Berkeley National Laboratory"/>
            <person name="Steindorff A."/>
            <person name="Hensen N."/>
            <person name="Bonometti L."/>
            <person name="Westerberg I."/>
            <person name="Brannstrom I.O."/>
            <person name="Guillou S."/>
            <person name="Cros-Aarteil S."/>
            <person name="Calhoun S."/>
            <person name="Haridas S."/>
            <person name="Kuo A."/>
            <person name="Mondo S."/>
            <person name="Pangilinan J."/>
            <person name="Riley R."/>
            <person name="Labutti K."/>
            <person name="Andreopoulos B."/>
            <person name="Lipzen A."/>
            <person name="Chen C."/>
            <person name="Yanf M."/>
            <person name="Daum C."/>
            <person name="Ng V."/>
            <person name="Clum A."/>
            <person name="Ohm R."/>
            <person name="Martin F."/>
            <person name="Silar P."/>
            <person name="Natvig D."/>
            <person name="Lalanne C."/>
            <person name="Gautier V."/>
            <person name="Ament-Velasquez S.L."/>
            <person name="Kruys A."/>
            <person name="Hutchinson M.I."/>
            <person name="Powell A.J."/>
            <person name="Barry K."/>
            <person name="Miller A.N."/>
            <person name="Grigoriev I.V."/>
            <person name="Debuchy R."/>
            <person name="Gladieux P."/>
            <person name="Thoren M.H."/>
            <person name="Johannesson H."/>
        </authorList>
    </citation>
    <scope>NUCLEOTIDE SEQUENCE</scope>
    <source>
        <strain evidence="2">CBS 990.96</strain>
    </source>
</reference>
<evidence type="ECO:0000313" key="3">
    <source>
        <dbReference type="Proteomes" id="UP001301958"/>
    </source>
</evidence>
<dbReference type="AlphaFoldDB" id="A0AAN7BQ32"/>
<sequence>MQLPRQQGEARAKGSGRRTSYRHESRPLTNIAWSTRSPGVAQSGFAEVVLMRVLLRRLPESVRMRLPPLCSASGTAHDKAESRRFHGPDLPRRRKSEGSKATSSLRGRIGRPPCQQGLADPARCILDPAGCGPEVDRRWFKRPIRRFRHRPPACLAAAALAFGPIVAKAGSLIRRLRRLDACTKQFDAIDTCGNFVTGQDAQALRAEWGNGGMGAYLVDMGSDFAGERMYAGRQGDGGWAMGKVRCRSGGKPSGC</sequence>
<protein>
    <submittedName>
        <fullName evidence="2">Uncharacterized protein</fullName>
    </submittedName>
</protein>
<dbReference type="EMBL" id="MU865337">
    <property type="protein sequence ID" value="KAK4227048.1"/>
    <property type="molecule type" value="Genomic_DNA"/>
</dbReference>
<feature type="compositionally biased region" description="Basic and acidic residues" evidence="1">
    <location>
        <begin position="76"/>
        <end position="91"/>
    </location>
</feature>
<comment type="caution">
    <text evidence="2">The sequence shown here is derived from an EMBL/GenBank/DDBJ whole genome shotgun (WGS) entry which is preliminary data.</text>
</comment>
<evidence type="ECO:0000313" key="2">
    <source>
        <dbReference type="EMBL" id="KAK4227048.1"/>
    </source>
</evidence>
<evidence type="ECO:0000256" key="1">
    <source>
        <dbReference type="SAM" id="MobiDB-lite"/>
    </source>
</evidence>
<proteinExistence type="predicted"/>